<evidence type="ECO:0000313" key="2">
    <source>
        <dbReference type="Proteomes" id="UP001530400"/>
    </source>
</evidence>
<keyword evidence="2" id="KW-1185">Reference proteome</keyword>
<reference evidence="1 2" key="1">
    <citation type="submission" date="2024-10" db="EMBL/GenBank/DDBJ databases">
        <title>Updated reference genomes for cyclostephanoid diatoms.</title>
        <authorList>
            <person name="Roberts W.R."/>
            <person name="Alverson A.J."/>
        </authorList>
    </citation>
    <scope>NUCLEOTIDE SEQUENCE [LARGE SCALE GENOMIC DNA]</scope>
    <source>
        <strain evidence="1 2">AJA010-31</strain>
    </source>
</reference>
<gene>
    <name evidence="1" type="ORF">ACHAWO_013351</name>
</gene>
<dbReference type="InterPro" id="IPR038863">
    <property type="entry name" value="Put_Complex_I_su8"/>
</dbReference>
<dbReference type="PANTHER" id="PTHR36401:SF1">
    <property type="entry name" value="NADH DEHYDROGENASE [UBIQUINONE] 1 BETA SUBCOMPLEX SUBUNIT 8, MITOCHONDRIAL"/>
    <property type="match status" value="1"/>
</dbReference>
<accession>A0ABD3P630</accession>
<organism evidence="1 2">
    <name type="scientific">Cyclotella atomus</name>
    <dbReference type="NCBI Taxonomy" id="382360"/>
    <lineage>
        <taxon>Eukaryota</taxon>
        <taxon>Sar</taxon>
        <taxon>Stramenopiles</taxon>
        <taxon>Ochrophyta</taxon>
        <taxon>Bacillariophyta</taxon>
        <taxon>Coscinodiscophyceae</taxon>
        <taxon>Thalassiosirophycidae</taxon>
        <taxon>Stephanodiscales</taxon>
        <taxon>Stephanodiscaceae</taxon>
        <taxon>Cyclotella</taxon>
    </lineage>
</organism>
<protein>
    <submittedName>
        <fullName evidence="1">Uncharacterized protein</fullName>
    </submittedName>
</protein>
<name>A0ABD3P630_9STRA</name>
<comment type="caution">
    <text evidence="1">The sequence shown here is derived from an EMBL/GenBank/DDBJ whole genome shotgun (WGS) entry which is preliminary data.</text>
</comment>
<dbReference type="AlphaFoldDB" id="A0ABD3P630"/>
<sequence length="141" mass="15383">MTSSALARIATRSLTRRSAVRSTTAVAKSYSNSAVALGGTPPLPPFARIPPESEKLVEQYDAIWDDGVAPEVTLDFDCQHIDSGEALAWWLGGMTFFATLFQVVKATDPESKNPAVNRQMNQVGETPYELGGWKKLVEPEK</sequence>
<evidence type="ECO:0000313" key="1">
    <source>
        <dbReference type="EMBL" id="KAL3783259.1"/>
    </source>
</evidence>
<proteinExistence type="predicted"/>
<dbReference type="PANTHER" id="PTHR36401">
    <property type="entry name" value="NADH DEHYDROGENASE [UBIQUINONE] 1 BETA SUBCOMPLEX SUBUNIT 8, MITOCHONDRIAL"/>
    <property type="match status" value="1"/>
</dbReference>
<dbReference type="EMBL" id="JALLPJ020000775">
    <property type="protein sequence ID" value="KAL3783259.1"/>
    <property type="molecule type" value="Genomic_DNA"/>
</dbReference>
<dbReference type="Proteomes" id="UP001530400">
    <property type="component" value="Unassembled WGS sequence"/>
</dbReference>